<evidence type="ECO:0000313" key="1">
    <source>
        <dbReference type="EMBL" id="QHT95773.1"/>
    </source>
</evidence>
<name>A0A6C0IW66_9ZZZZ</name>
<organism evidence="1">
    <name type="scientific">viral metagenome</name>
    <dbReference type="NCBI Taxonomy" id="1070528"/>
    <lineage>
        <taxon>unclassified sequences</taxon>
        <taxon>metagenomes</taxon>
        <taxon>organismal metagenomes</taxon>
    </lineage>
</organism>
<sequence length="193" mass="22487">MAFTRFHDDPCRIMKQLQQQTDQGRWILDVPGNGTKPCFMLDPHIIPQKWGGNLWTHSTDIQSSLLGIDKLVNRDCLDQSKYKTQSVYSSPIDYPVCDTFLTTEQTRATLPAWTFRDLPQNHAYILPNNPQANTEMPFRNYSSTRILEKDNFIREFDCMPKNDQTYTLPSQNYNQTNKSARQVVKNTNSYKQI</sequence>
<proteinExistence type="predicted"/>
<reference evidence="1" key="1">
    <citation type="journal article" date="2020" name="Nature">
        <title>Giant virus diversity and host interactions through global metagenomics.</title>
        <authorList>
            <person name="Schulz F."/>
            <person name="Roux S."/>
            <person name="Paez-Espino D."/>
            <person name="Jungbluth S."/>
            <person name="Walsh D.A."/>
            <person name="Denef V.J."/>
            <person name="McMahon K.D."/>
            <person name="Konstantinidis K.T."/>
            <person name="Eloe-Fadrosh E.A."/>
            <person name="Kyrpides N.C."/>
            <person name="Woyke T."/>
        </authorList>
    </citation>
    <scope>NUCLEOTIDE SEQUENCE</scope>
    <source>
        <strain evidence="1">GVMAG-M-3300024301-20</strain>
    </source>
</reference>
<protein>
    <submittedName>
        <fullName evidence="1">Uncharacterized protein</fullName>
    </submittedName>
</protein>
<dbReference type="EMBL" id="MN740246">
    <property type="protein sequence ID" value="QHT95773.1"/>
    <property type="molecule type" value="Genomic_DNA"/>
</dbReference>
<dbReference type="AlphaFoldDB" id="A0A6C0IW66"/>
<accession>A0A6C0IW66</accession>